<keyword evidence="3" id="KW-1185">Reference proteome</keyword>
<feature type="transmembrane region" description="Helical" evidence="1">
    <location>
        <begin position="94"/>
        <end position="120"/>
    </location>
</feature>
<evidence type="ECO:0000256" key="1">
    <source>
        <dbReference type="SAM" id="Phobius"/>
    </source>
</evidence>
<keyword evidence="1" id="KW-1133">Transmembrane helix</keyword>
<protein>
    <recommendedName>
        <fullName evidence="4">ABC transporter permease</fullName>
    </recommendedName>
</protein>
<evidence type="ECO:0000313" key="3">
    <source>
        <dbReference type="Proteomes" id="UP000663802"/>
    </source>
</evidence>
<dbReference type="PANTHER" id="PTHR37305">
    <property type="entry name" value="INTEGRAL MEMBRANE PROTEIN-RELATED"/>
    <property type="match status" value="1"/>
</dbReference>
<evidence type="ECO:0000313" key="2">
    <source>
        <dbReference type="EMBL" id="GFZ34262.1"/>
    </source>
</evidence>
<keyword evidence="1" id="KW-0812">Transmembrane</keyword>
<dbReference type="RefSeq" id="WP_206872752.1">
    <property type="nucleotide sequence ID" value="NZ_BMBA01000010.1"/>
</dbReference>
<feature type="transmembrane region" description="Helical" evidence="1">
    <location>
        <begin position="18"/>
        <end position="37"/>
    </location>
</feature>
<dbReference type="Pfam" id="PF12730">
    <property type="entry name" value="ABC2_membrane_4"/>
    <property type="match status" value="1"/>
</dbReference>
<feature type="transmembrane region" description="Helical" evidence="1">
    <location>
        <begin position="171"/>
        <end position="187"/>
    </location>
</feature>
<feature type="transmembrane region" description="Helical" evidence="1">
    <location>
        <begin position="193"/>
        <end position="215"/>
    </location>
</feature>
<dbReference type="Proteomes" id="UP000663802">
    <property type="component" value="Unassembled WGS sequence"/>
</dbReference>
<comment type="caution">
    <text evidence="2">The sequence shown here is derived from an EMBL/GenBank/DDBJ whole genome shotgun (WGS) entry which is preliminary data.</text>
</comment>
<dbReference type="EMBL" id="BMBA01000010">
    <property type="protein sequence ID" value="GFZ34262.1"/>
    <property type="molecule type" value="Genomic_DNA"/>
</dbReference>
<organism evidence="2 3">
    <name type="scientific">Clostridium zeae</name>
    <dbReference type="NCBI Taxonomy" id="2759022"/>
    <lineage>
        <taxon>Bacteria</taxon>
        <taxon>Bacillati</taxon>
        <taxon>Bacillota</taxon>
        <taxon>Clostridia</taxon>
        <taxon>Eubacteriales</taxon>
        <taxon>Clostridiaceae</taxon>
        <taxon>Clostridium</taxon>
    </lineage>
</organism>
<feature type="transmembrane region" description="Helical" evidence="1">
    <location>
        <begin position="140"/>
        <end position="164"/>
    </location>
</feature>
<proteinExistence type="predicted"/>
<sequence length="224" mass="25256">MLNLIRIELFKLKRRSKFIGILITLILSSLIILPVLYSDEKLSSWNAVIILSFAVISLITNVFTCILSGELFMEEYKTKTINIMFTYPISRTKIYFSKLFVMGLYCGIISILGAIIFFSVANIANYIHPAITDAFTKDMLIKVLVLALLYSIFNSFVSIIYSFFSTVKVSIPLMVVCCILILNSTSNNDVMSFSPYALIPLAITIISTILLIPIIRHLNIKDVI</sequence>
<dbReference type="PANTHER" id="PTHR37305:SF1">
    <property type="entry name" value="MEMBRANE PROTEIN"/>
    <property type="match status" value="1"/>
</dbReference>
<reference evidence="2 3" key="1">
    <citation type="journal article" date="2021" name="Int. J. Syst. Evol. Microbiol.">
        <title>Clostridium zeae sp. nov., isolated from corn silage.</title>
        <authorList>
            <person name="Kobayashi H."/>
            <person name="Tanizawa Y."/>
            <person name="Yagura M."/>
            <person name="Sakamoto M."/>
            <person name="Ohkuma M."/>
            <person name="Tohno M."/>
        </authorList>
    </citation>
    <scope>NUCLEOTIDE SEQUENCE [LARGE SCALE GENOMIC DNA]</scope>
    <source>
        <strain evidence="2 3">CSC2</strain>
    </source>
</reference>
<gene>
    <name evidence="2" type="primary">ycbO_2</name>
    <name evidence="2" type="ORF">CSC2_47880</name>
</gene>
<keyword evidence="1" id="KW-0472">Membrane</keyword>
<evidence type="ECO:0008006" key="4">
    <source>
        <dbReference type="Google" id="ProtNLM"/>
    </source>
</evidence>
<accession>A0ABQ1EHF8</accession>
<name>A0ABQ1EHF8_9CLOT</name>
<feature type="transmembrane region" description="Helical" evidence="1">
    <location>
        <begin position="49"/>
        <end position="73"/>
    </location>
</feature>